<organism evidence="14 15">
    <name type="scientific">Coilia grayii</name>
    <name type="common">Gray's grenadier anchovy</name>
    <dbReference type="NCBI Taxonomy" id="363190"/>
    <lineage>
        <taxon>Eukaryota</taxon>
        <taxon>Metazoa</taxon>
        <taxon>Chordata</taxon>
        <taxon>Craniata</taxon>
        <taxon>Vertebrata</taxon>
        <taxon>Euteleostomi</taxon>
        <taxon>Actinopterygii</taxon>
        <taxon>Neopterygii</taxon>
        <taxon>Teleostei</taxon>
        <taxon>Clupei</taxon>
        <taxon>Clupeiformes</taxon>
        <taxon>Clupeoidei</taxon>
        <taxon>Engraulidae</taxon>
        <taxon>Coilinae</taxon>
        <taxon>Coilia</taxon>
    </lineage>
</organism>
<dbReference type="SMART" id="SM00358">
    <property type="entry name" value="DSRM"/>
    <property type="match status" value="3"/>
</dbReference>
<keyword evidence="7 10" id="KW-0067">ATP-binding</keyword>
<evidence type="ECO:0000256" key="6">
    <source>
        <dbReference type="ARBA" id="ARBA00022777"/>
    </source>
</evidence>
<dbReference type="Proteomes" id="UP001591681">
    <property type="component" value="Unassembled WGS sequence"/>
</dbReference>
<evidence type="ECO:0000313" key="14">
    <source>
        <dbReference type="EMBL" id="KAL2083310.1"/>
    </source>
</evidence>
<feature type="domain" description="Protein kinase" evidence="12">
    <location>
        <begin position="387"/>
        <end position="660"/>
    </location>
</feature>
<dbReference type="FunFam" id="1.10.510.10:FF:000251">
    <property type="entry name" value="eukaryotic translation initiation factor 2-alpha kinase 3"/>
    <property type="match status" value="1"/>
</dbReference>
<dbReference type="GO" id="GO:0004674">
    <property type="term" value="F:protein serine/threonine kinase activity"/>
    <property type="evidence" value="ECO:0007669"/>
    <property type="project" value="UniProtKB-KW"/>
</dbReference>
<dbReference type="PROSITE" id="PS50011">
    <property type="entry name" value="PROTEIN_KINASE_DOM"/>
    <property type="match status" value="1"/>
</dbReference>
<dbReference type="SUPFAM" id="SSF56112">
    <property type="entry name" value="Protein kinase-like (PK-like)"/>
    <property type="match status" value="1"/>
</dbReference>
<dbReference type="PANTHER" id="PTHR11042:SF194">
    <property type="entry name" value="DOUBLE-STRANDED RNA ACTIVATED PROTEIN KINASE"/>
    <property type="match status" value="1"/>
</dbReference>
<accession>A0ABD1JAG6</accession>
<feature type="domain" description="DRBM" evidence="13">
    <location>
        <begin position="212"/>
        <end position="280"/>
    </location>
</feature>
<keyword evidence="2" id="KW-0723">Serine/threonine-protein kinase</keyword>
<dbReference type="GO" id="GO:0003723">
    <property type="term" value="F:RNA binding"/>
    <property type="evidence" value="ECO:0007669"/>
    <property type="project" value="UniProtKB-UniRule"/>
</dbReference>
<dbReference type="PROSITE" id="PS00108">
    <property type="entry name" value="PROTEIN_KINASE_ST"/>
    <property type="match status" value="1"/>
</dbReference>
<gene>
    <name evidence="14" type="ORF">ACEWY4_021083</name>
</gene>
<comment type="similarity">
    <text evidence="8">Belongs to the protein kinase superfamily. Ser/Thr protein kinase family. GCN2 subfamily.</text>
</comment>
<dbReference type="CDD" id="cd19903">
    <property type="entry name" value="DSRM_EIF2AK2_rpt1"/>
    <property type="match status" value="2"/>
</dbReference>
<evidence type="ECO:0000313" key="15">
    <source>
        <dbReference type="Proteomes" id="UP001591681"/>
    </source>
</evidence>
<dbReference type="InterPro" id="IPR000719">
    <property type="entry name" value="Prot_kinase_dom"/>
</dbReference>
<evidence type="ECO:0000256" key="7">
    <source>
        <dbReference type="ARBA" id="ARBA00022840"/>
    </source>
</evidence>
<keyword evidence="15" id="KW-1185">Reference proteome</keyword>
<evidence type="ECO:0000256" key="5">
    <source>
        <dbReference type="ARBA" id="ARBA00022741"/>
    </source>
</evidence>
<evidence type="ECO:0000256" key="2">
    <source>
        <dbReference type="ARBA" id="ARBA00022527"/>
    </source>
</evidence>
<dbReference type="EMBL" id="JBHFQA010000018">
    <property type="protein sequence ID" value="KAL2083310.1"/>
    <property type="molecule type" value="Genomic_DNA"/>
</dbReference>
<sequence length="675" mass="76724">MNYIAQLNEYGQKTRVPVQYEEVDVTGPDHIKTFTLRAVVGGRPYPEGVGKNKREAKENAAQRALEILQQKESNGFTTPSTSQTSEIPTSITQPNYQCWLNEHIHKTRVTYTAVESTRVGSISAPHCCKYVSGDGKSYPEAYGRVKKEAKEEAAKLVYKEILREQGVIEDISNGHASRQTEESSRNVSPPSNSMEHERATPTRDLSSDVPQNFIGELNHYCQQQKLTHDFKLVKRRGPSHSPEFVYKVVINNHEYPEGRGKTAKEAKQQAAQLAWNAIQDPSQSDSLELCKLSLSEDDSPSQTPETFESQDISALRSNATSESNSIVFKDSSKEISKVEVPPPGPAQNKPKRILAPNFNNSPNKKDALNLPNNSANQGTLSRFEQDFDLIERIGKGGFGRVFKARNICDETYYAVKIVKFTEKAKREVRALARLHHPHIVRYHHCWIDIIAYRLEGSDSSSTSASGSNSTLKHLYIKMELCEGNTLAMWIEERNARQDPDRRQTALGITKQIVNAVVYIHSQDLIHRDLKPANIMFGGDHEVKIGDFGLVTDADNDNDETMLERTERTGTKSYMSPEQNQSKYDRKVDIFALGLIYFELVWTMFTKAQKYNIWNEVREQNFPEEFSDQFCFEHKLIRRMLCFNPVERPDAQDLVPELENVTSIQDQNINERNKTV</sequence>
<dbReference type="Gene3D" id="3.30.200.20">
    <property type="entry name" value="Phosphorylase Kinase, domain 1"/>
    <property type="match status" value="1"/>
</dbReference>
<dbReference type="InterPro" id="IPR017441">
    <property type="entry name" value="Protein_kinase_ATP_BS"/>
</dbReference>
<evidence type="ECO:0000259" key="13">
    <source>
        <dbReference type="PROSITE" id="PS50137"/>
    </source>
</evidence>
<dbReference type="InterPro" id="IPR008271">
    <property type="entry name" value="Ser/Thr_kinase_AS"/>
</dbReference>
<dbReference type="AlphaFoldDB" id="A0ABD1JAG6"/>
<dbReference type="FunFam" id="3.30.200.20:FF:000548">
    <property type="entry name" value="Z-DNA binding protein kinase"/>
    <property type="match status" value="1"/>
</dbReference>
<dbReference type="InterPro" id="IPR050339">
    <property type="entry name" value="CC_SR_Kinase"/>
</dbReference>
<protein>
    <recommendedName>
        <fullName evidence="1">non-specific serine/threonine protein kinase</fullName>
        <ecNumber evidence="1">2.7.11.1</ecNumber>
    </recommendedName>
</protein>
<dbReference type="EC" id="2.7.11.1" evidence="1"/>
<evidence type="ECO:0000259" key="12">
    <source>
        <dbReference type="PROSITE" id="PS50011"/>
    </source>
</evidence>
<dbReference type="InterPro" id="IPR044452">
    <property type="entry name" value="EIF2AK2_DSRM_1"/>
</dbReference>
<keyword evidence="4" id="KW-0808">Transferase</keyword>
<keyword evidence="3" id="KW-0597">Phosphoprotein</keyword>
<dbReference type="FunFam" id="3.30.160.20:FF:000045">
    <property type="entry name" value="Eukaryotic translation initiation factor 2-alpha kinase 2"/>
    <property type="match status" value="1"/>
</dbReference>
<feature type="domain" description="DRBM" evidence="13">
    <location>
        <begin position="2"/>
        <end position="70"/>
    </location>
</feature>
<dbReference type="PROSITE" id="PS00107">
    <property type="entry name" value="PROTEIN_KINASE_ATP"/>
    <property type="match status" value="1"/>
</dbReference>
<dbReference type="Pfam" id="PF00035">
    <property type="entry name" value="dsrm"/>
    <property type="match status" value="2"/>
</dbReference>
<evidence type="ECO:0000256" key="4">
    <source>
        <dbReference type="ARBA" id="ARBA00022679"/>
    </source>
</evidence>
<dbReference type="PROSITE" id="PS50137">
    <property type="entry name" value="DS_RBD"/>
    <property type="match status" value="3"/>
</dbReference>
<feature type="region of interest" description="Disordered" evidence="11">
    <location>
        <begin position="170"/>
        <end position="209"/>
    </location>
</feature>
<evidence type="ECO:0000256" key="11">
    <source>
        <dbReference type="SAM" id="MobiDB-lite"/>
    </source>
</evidence>
<feature type="region of interest" description="Disordered" evidence="11">
    <location>
        <begin position="333"/>
        <end position="355"/>
    </location>
</feature>
<evidence type="ECO:0000256" key="8">
    <source>
        <dbReference type="ARBA" id="ARBA00037982"/>
    </source>
</evidence>
<reference evidence="14 15" key="1">
    <citation type="submission" date="2024-09" db="EMBL/GenBank/DDBJ databases">
        <title>A chromosome-level genome assembly of Gray's grenadier anchovy, Coilia grayii.</title>
        <authorList>
            <person name="Fu Z."/>
        </authorList>
    </citation>
    <scope>NUCLEOTIDE SEQUENCE [LARGE SCALE GENOMIC DNA]</scope>
    <source>
        <strain evidence="14">G4</strain>
        <tissue evidence="14">Muscle</tissue>
    </source>
</reference>
<comment type="caution">
    <text evidence="14">The sequence shown here is derived from an EMBL/GenBank/DDBJ whole genome shotgun (WGS) entry which is preliminary data.</text>
</comment>
<dbReference type="PANTHER" id="PTHR11042">
    <property type="entry name" value="EUKARYOTIC TRANSLATION INITIATION FACTOR 2-ALPHA KINASE EIF2-ALPHA KINASE -RELATED"/>
    <property type="match status" value="1"/>
</dbReference>
<name>A0ABD1JAG6_9TELE</name>
<dbReference type="InterPro" id="IPR014720">
    <property type="entry name" value="dsRBD_dom"/>
</dbReference>
<feature type="compositionally biased region" description="Polar residues" evidence="11">
    <location>
        <begin position="300"/>
        <end position="318"/>
    </location>
</feature>
<feature type="region of interest" description="Disordered" evidence="11">
    <location>
        <begin position="295"/>
        <end position="318"/>
    </location>
</feature>
<feature type="domain" description="DRBM" evidence="13">
    <location>
        <begin position="95"/>
        <end position="163"/>
    </location>
</feature>
<dbReference type="GO" id="GO:0005524">
    <property type="term" value="F:ATP binding"/>
    <property type="evidence" value="ECO:0007669"/>
    <property type="project" value="UniProtKB-UniRule"/>
</dbReference>
<evidence type="ECO:0000256" key="9">
    <source>
        <dbReference type="PROSITE-ProRule" id="PRU00266"/>
    </source>
</evidence>
<dbReference type="SMART" id="SM00220">
    <property type="entry name" value="S_TKc"/>
    <property type="match status" value="1"/>
</dbReference>
<dbReference type="Pfam" id="PF00069">
    <property type="entry name" value="Pkinase"/>
    <property type="match status" value="1"/>
</dbReference>
<dbReference type="InterPro" id="IPR011009">
    <property type="entry name" value="Kinase-like_dom_sf"/>
</dbReference>
<evidence type="ECO:0000256" key="10">
    <source>
        <dbReference type="PROSITE-ProRule" id="PRU10141"/>
    </source>
</evidence>
<dbReference type="SUPFAM" id="SSF54768">
    <property type="entry name" value="dsRNA-binding domain-like"/>
    <property type="match status" value="3"/>
</dbReference>
<keyword evidence="5 10" id="KW-0547">Nucleotide-binding</keyword>
<evidence type="ECO:0000256" key="3">
    <source>
        <dbReference type="ARBA" id="ARBA00022553"/>
    </source>
</evidence>
<proteinExistence type="inferred from homology"/>
<keyword evidence="6" id="KW-0418">Kinase</keyword>
<evidence type="ECO:0000256" key="1">
    <source>
        <dbReference type="ARBA" id="ARBA00012513"/>
    </source>
</evidence>
<keyword evidence="9" id="KW-0694">RNA-binding</keyword>
<feature type="binding site" evidence="10">
    <location>
        <position position="416"/>
    </location>
    <ligand>
        <name>ATP</name>
        <dbReference type="ChEBI" id="CHEBI:30616"/>
    </ligand>
</feature>
<dbReference type="Gene3D" id="1.10.510.10">
    <property type="entry name" value="Transferase(Phosphotransferase) domain 1"/>
    <property type="match status" value="1"/>
</dbReference>
<dbReference type="Gene3D" id="3.30.160.20">
    <property type="match status" value="3"/>
</dbReference>